<protein>
    <recommendedName>
        <fullName evidence="4">Ribosomal protein L7Ae/L30e/S12e/Gadd45 domain-containing protein</fullName>
    </recommendedName>
</protein>
<evidence type="ECO:0000313" key="2">
    <source>
        <dbReference type="EMBL" id="OAO16467.1"/>
    </source>
</evidence>
<feature type="region of interest" description="Disordered" evidence="1">
    <location>
        <begin position="383"/>
        <end position="412"/>
    </location>
</feature>
<comment type="caution">
    <text evidence="2">The sequence shown here is derived from an EMBL/GenBank/DDBJ whole genome shotgun (WGS) entry which is preliminary data.</text>
</comment>
<dbReference type="AlphaFoldDB" id="A0A196SJV5"/>
<proteinExistence type="predicted"/>
<evidence type="ECO:0000256" key="1">
    <source>
        <dbReference type="SAM" id="MobiDB-lite"/>
    </source>
</evidence>
<accession>A0A196SJV5</accession>
<reference evidence="2 3" key="1">
    <citation type="submission" date="2016-05" db="EMBL/GenBank/DDBJ databases">
        <title>Nuclear genome of Blastocystis sp. subtype 1 NandII.</title>
        <authorList>
            <person name="Gentekaki E."/>
            <person name="Curtis B."/>
            <person name="Stairs C."/>
            <person name="Eme L."/>
            <person name="Herman E."/>
            <person name="Klimes V."/>
            <person name="Arias M.C."/>
            <person name="Elias M."/>
            <person name="Hilliou F."/>
            <person name="Klute M."/>
            <person name="Malik S.-B."/>
            <person name="Pightling A."/>
            <person name="Rachubinski R."/>
            <person name="Salas D."/>
            <person name="Schlacht A."/>
            <person name="Suga H."/>
            <person name="Archibald J."/>
            <person name="Ball S.G."/>
            <person name="Clark G."/>
            <person name="Dacks J."/>
            <person name="Van Der Giezen M."/>
            <person name="Tsaousis A."/>
            <person name="Roger A."/>
        </authorList>
    </citation>
    <scope>NUCLEOTIDE SEQUENCE [LARGE SCALE GENOMIC DNA]</scope>
    <source>
        <strain evidence="3">ATCC 50177 / NandII</strain>
    </source>
</reference>
<keyword evidence="3" id="KW-1185">Reference proteome</keyword>
<feature type="compositionally biased region" description="Basic and acidic residues" evidence="1">
    <location>
        <begin position="383"/>
        <end position="406"/>
    </location>
</feature>
<feature type="compositionally biased region" description="Basic and acidic residues" evidence="1">
    <location>
        <begin position="313"/>
        <end position="323"/>
    </location>
</feature>
<evidence type="ECO:0008006" key="4">
    <source>
        <dbReference type="Google" id="ProtNLM"/>
    </source>
</evidence>
<organism evidence="2 3">
    <name type="scientific">Blastocystis sp. subtype 1 (strain ATCC 50177 / NandII)</name>
    <dbReference type="NCBI Taxonomy" id="478820"/>
    <lineage>
        <taxon>Eukaryota</taxon>
        <taxon>Sar</taxon>
        <taxon>Stramenopiles</taxon>
        <taxon>Bigyra</taxon>
        <taxon>Opalozoa</taxon>
        <taxon>Opalinata</taxon>
        <taxon>Blastocystidae</taxon>
        <taxon>Blastocystis</taxon>
    </lineage>
</organism>
<sequence>MLKLERLDESIVSNRLAVKTSSVSNAENDELNKLLYEDVIPAIVADIEETRWRERGAKRKQKRDTSFAPSWFQNKYGLNYERKAQPFAIMGLNECSRAVSKNRLRLLFVNNNIRSFKLINSLLVQCVQNHVPIIPMKCKQSFLSSFTTPNHFPLSIRTCCLGITTEEPPSRSLLSSLIILEDYYRTNQHVLIPFSLPAKIAYSKGKEATSRRRNAPMHDRQGKLEIGYPVMSVSEWTRSAPLVSVQVSKERKIAQREKRSVVDAFVINANGKEERLLQSVKEGSMKRSGNEQQKEATHQGAIVSPSSVPSESAIRESVDNKKENKERVIMKEDKERVIMKEDKERVIMEDKERVIMEDKENVSIMKEDKERVIMKEDKENVSIMKEDKENANKEEKERVNNKEDKKKTKTSLKSRLKGNVLFRFK</sequence>
<gene>
    <name evidence="2" type="ORF">AV274_1790</name>
</gene>
<feature type="region of interest" description="Disordered" evidence="1">
    <location>
        <begin position="282"/>
        <end position="323"/>
    </location>
</feature>
<dbReference type="Gene3D" id="3.30.1330.30">
    <property type="match status" value="1"/>
</dbReference>
<dbReference type="EMBL" id="LXWW01000078">
    <property type="protein sequence ID" value="OAO16467.1"/>
    <property type="molecule type" value="Genomic_DNA"/>
</dbReference>
<dbReference type="InterPro" id="IPR029064">
    <property type="entry name" value="Ribosomal_eL30-like_sf"/>
</dbReference>
<dbReference type="SUPFAM" id="SSF55315">
    <property type="entry name" value="L30e-like"/>
    <property type="match status" value="1"/>
</dbReference>
<name>A0A196SJV5_BLAHN</name>
<dbReference type="Proteomes" id="UP000078348">
    <property type="component" value="Unassembled WGS sequence"/>
</dbReference>
<feature type="compositionally biased region" description="Basic and acidic residues" evidence="1">
    <location>
        <begin position="283"/>
        <end position="297"/>
    </location>
</feature>
<evidence type="ECO:0000313" key="3">
    <source>
        <dbReference type="Proteomes" id="UP000078348"/>
    </source>
</evidence>